<organism evidence="1">
    <name type="scientific">Siphoviridae sp. ctYcY12</name>
    <dbReference type="NCBI Taxonomy" id="2825550"/>
    <lineage>
        <taxon>Viruses</taxon>
        <taxon>Duplodnaviria</taxon>
        <taxon>Heunggongvirae</taxon>
        <taxon>Uroviricota</taxon>
        <taxon>Caudoviricetes</taxon>
    </lineage>
</organism>
<evidence type="ECO:0000313" key="1">
    <source>
        <dbReference type="EMBL" id="DAF85649.1"/>
    </source>
</evidence>
<dbReference type="SUPFAM" id="SSF52540">
    <property type="entry name" value="P-loop containing nucleoside triphosphate hydrolases"/>
    <property type="match status" value="1"/>
</dbReference>
<dbReference type="EMBL" id="BK015928">
    <property type="protein sequence ID" value="DAF85649.1"/>
    <property type="molecule type" value="Genomic_DNA"/>
</dbReference>
<dbReference type="Gene3D" id="3.40.50.300">
    <property type="entry name" value="P-loop containing nucleotide triphosphate hydrolases"/>
    <property type="match status" value="1"/>
</dbReference>
<sequence>MTMSEMRKGRQTPTQSVVLPYTSTYGSDAIELYNSTGKIAQEWQELLLSDILAYNDDGLWVHTKFGYSVPRRNGKNEIVAIREMYGLKTGERILHTAHRTTTTHSAWERLLDLLGKAGIAVVSSYRAFGKEHIEVEGGGKIEFRTRTSKGGLGEGFDLLIIDEAQEYQDDQESALKYVVTDSKNPQTIFCGTPPTPVSSGTVFTKFRKATLEGSTVNAGWAEWSVEVQSDPRDVDLWYETNPSLGTIFTERSVTDEIGSDPVDFNIQRLGLWIRYNQKSAISKAEWNELKVNTLPELTGKLFAGVKYGHDGTNVALSVAVRTKEGHIFVETIDCREVRAGTEWIMTYLRAWNTDKVVIDGANGQKILSDEMKEAGLKKPILPTVKEVISANARFEQGLYQKNIQHTGQPSLVNAVGNCEKRTIGSNGGFGYRSIKEGVEIAILDSVILAYWICAETKQERKKQRISY</sequence>
<protein>
    <submittedName>
        <fullName evidence="1">Large Terminase</fullName>
    </submittedName>
</protein>
<name>A0A8S5TTW5_9CAUD</name>
<dbReference type="InterPro" id="IPR027417">
    <property type="entry name" value="P-loop_NTPase"/>
</dbReference>
<proteinExistence type="predicted"/>
<accession>A0A8S5TTW5</accession>
<reference evidence="1" key="1">
    <citation type="journal article" date="2021" name="Proc. Natl. Acad. Sci. U.S.A.">
        <title>A Catalog of Tens of Thousands of Viruses from Human Metagenomes Reveals Hidden Associations with Chronic Diseases.</title>
        <authorList>
            <person name="Tisza M.J."/>
            <person name="Buck C.B."/>
        </authorList>
    </citation>
    <scope>NUCLEOTIDE SEQUENCE</scope>
    <source>
        <strain evidence="1">CtYcY12</strain>
    </source>
</reference>